<dbReference type="Gene3D" id="3.40.50.720">
    <property type="entry name" value="NAD(P)-binding Rossmann-like Domain"/>
    <property type="match status" value="1"/>
</dbReference>
<dbReference type="Gene3D" id="3.90.180.10">
    <property type="entry name" value="Medium-chain alcohol dehydrogenases, catalytic domain"/>
    <property type="match status" value="1"/>
</dbReference>
<feature type="domain" description="Alcohol dehydrogenase-like N-terminal" evidence="7">
    <location>
        <begin position="25"/>
        <end position="146"/>
    </location>
</feature>
<accession>A0A918EZS9</accession>
<organism evidence="8 9">
    <name type="scientific">Streptomyces ruber</name>
    <dbReference type="NCBI Taxonomy" id="83378"/>
    <lineage>
        <taxon>Bacteria</taxon>
        <taxon>Bacillati</taxon>
        <taxon>Actinomycetota</taxon>
        <taxon>Actinomycetes</taxon>
        <taxon>Kitasatosporales</taxon>
        <taxon>Streptomycetaceae</taxon>
        <taxon>Streptomyces</taxon>
    </lineage>
</organism>
<dbReference type="EMBL" id="BMQK01000025">
    <property type="protein sequence ID" value="GGQ86990.1"/>
    <property type="molecule type" value="Genomic_DNA"/>
</dbReference>
<dbReference type="AlphaFoldDB" id="A0A918EZS9"/>
<sequence>MKAVTWQGRRDVRVETVPDPEIQEPTDAVISVTSSGLCGSDLHLYEVLTPFMTPGDILGHEPMGIVEEVGSEVTNLKPGDRVVVPFQIACGHCFMCEAGLQTQCETTQVTGEGMGAALFGYTRLYGAVPGAQAEYLRVPQAQYGPIKVPEGPPDDRFVYLSDVLPTAWQAVQYAHVPPGGTVAVLGLGPIGDMACRVAQVQGASQVFGVDLVPERLRRARERGVETFDLTEFDDRKDLVAAIRDRTGGRGPDSVIDAVGTEAHGSEAARFAQTAAGLLPRAVGAKVAEHMNVDRMAAFYTAIDLVRRGGTISLSGVYGGTADPLPMLTMFDKQIRLRMGQANVRNWIDEILPLLTDDDPLGVETFATHRVPLDEAPQAYRRFQKKEEGTVKVLMKP</sequence>
<dbReference type="GO" id="GO:0016491">
    <property type="term" value="F:oxidoreductase activity"/>
    <property type="evidence" value="ECO:0007669"/>
    <property type="project" value="UniProtKB-KW"/>
</dbReference>
<dbReference type="PANTHER" id="PTHR42813">
    <property type="entry name" value="ZINC-TYPE ALCOHOL DEHYDROGENASE-LIKE"/>
    <property type="match status" value="1"/>
</dbReference>
<comment type="cofactor">
    <cofactor evidence="1 5">
        <name>Zn(2+)</name>
        <dbReference type="ChEBI" id="CHEBI:29105"/>
    </cofactor>
</comment>
<keyword evidence="4" id="KW-0560">Oxidoreductase</keyword>
<feature type="domain" description="Alcohol dehydrogenase-like C-terminal" evidence="6">
    <location>
        <begin position="189"/>
        <end position="269"/>
    </location>
</feature>
<reference evidence="8" key="1">
    <citation type="journal article" date="2014" name="Int. J. Syst. Evol. Microbiol.">
        <title>Complete genome sequence of Corynebacterium casei LMG S-19264T (=DSM 44701T), isolated from a smear-ripened cheese.</title>
        <authorList>
            <consortium name="US DOE Joint Genome Institute (JGI-PGF)"/>
            <person name="Walter F."/>
            <person name="Albersmeier A."/>
            <person name="Kalinowski J."/>
            <person name="Ruckert C."/>
        </authorList>
    </citation>
    <scope>NUCLEOTIDE SEQUENCE</scope>
    <source>
        <strain evidence="8">JCM 3131</strain>
    </source>
</reference>
<dbReference type="InterPro" id="IPR013149">
    <property type="entry name" value="ADH-like_C"/>
</dbReference>
<evidence type="ECO:0000259" key="7">
    <source>
        <dbReference type="Pfam" id="PF08240"/>
    </source>
</evidence>
<keyword evidence="3 5" id="KW-0862">Zinc</keyword>
<keyword evidence="9" id="KW-1185">Reference proteome</keyword>
<reference evidence="8" key="2">
    <citation type="submission" date="2020-09" db="EMBL/GenBank/DDBJ databases">
        <authorList>
            <person name="Sun Q."/>
            <person name="Ohkuma M."/>
        </authorList>
    </citation>
    <scope>NUCLEOTIDE SEQUENCE</scope>
    <source>
        <strain evidence="8">JCM 3131</strain>
    </source>
</reference>
<proteinExistence type="inferred from homology"/>
<gene>
    <name evidence="8" type="ORF">GCM10010145_65550</name>
</gene>
<comment type="similarity">
    <text evidence="5">Belongs to the zinc-containing alcohol dehydrogenase family.</text>
</comment>
<evidence type="ECO:0000256" key="5">
    <source>
        <dbReference type="RuleBase" id="RU361277"/>
    </source>
</evidence>
<dbReference type="RefSeq" id="WP_189220509.1">
    <property type="nucleotide sequence ID" value="NZ_BMQK01000025.1"/>
</dbReference>
<dbReference type="InterPro" id="IPR036291">
    <property type="entry name" value="NAD(P)-bd_dom_sf"/>
</dbReference>
<evidence type="ECO:0000313" key="8">
    <source>
        <dbReference type="EMBL" id="GGQ86990.1"/>
    </source>
</evidence>
<dbReference type="Pfam" id="PF08240">
    <property type="entry name" value="ADH_N"/>
    <property type="match status" value="1"/>
</dbReference>
<dbReference type="InterPro" id="IPR002328">
    <property type="entry name" value="ADH_Zn_CS"/>
</dbReference>
<evidence type="ECO:0000256" key="3">
    <source>
        <dbReference type="ARBA" id="ARBA00022833"/>
    </source>
</evidence>
<dbReference type="InterPro" id="IPR011032">
    <property type="entry name" value="GroES-like_sf"/>
</dbReference>
<dbReference type="Proteomes" id="UP000620156">
    <property type="component" value="Unassembled WGS sequence"/>
</dbReference>
<dbReference type="CDD" id="cd08283">
    <property type="entry name" value="FDH_like_1"/>
    <property type="match status" value="1"/>
</dbReference>
<protein>
    <submittedName>
        <fullName evidence="8">Glutathione-dependent formaldehyde dehydrogenase</fullName>
    </submittedName>
</protein>
<dbReference type="GO" id="GO:0008270">
    <property type="term" value="F:zinc ion binding"/>
    <property type="evidence" value="ECO:0007669"/>
    <property type="project" value="InterPro"/>
</dbReference>
<dbReference type="Pfam" id="PF00107">
    <property type="entry name" value="ADH_zinc_N"/>
    <property type="match status" value="1"/>
</dbReference>
<keyword evidence="2 5" id="KW-0479">Metal-binding</keyword>
<dbReference type="SUPFAM" id="SSF50129">
    <property type="entry name" value="GroES-like"/>
    <property type="match status" value="1"/>
</dbReference>
<evidence type="ECO:0000259" key="6">
    <source>
        <dbReference type="Pfam" id="PF00107"/>
    </source>
</evidence>
<dbReference type="InterPro" id="IPR013154">
    <property type="entry name" value="ADH-like_N"/>
</dbReference>
<name>A0A918EZS9_9ACTN</name>
<evidence type="ECO:0000313" key="9">
    <source>
        <dbReference type="Proteomes" id="UP000620156"/>
    </source>
</evidence>
<dbReference type="PROSITE" id="PS00059">
    <property type="entry name" value="ADH_ZINC"/>
    <property type="match status" value="1"/>
</dbReference>
<dbReference type="SUPFAM" id="SSF51735">
    <property type="entry name" value="NAD(P)-binding Rossmann-fold domains"/>
    <property type="match status" value="1"/>
</dbReference>
<evidence type="ECO:0000256" key="1">
    <source>
        <dbReference type="ARBA" id="ARBA00001947"/>
    </source>
</evidence>
<dbReference type="PANTHER" id="PTHR42813:SF2">
    <property type="entry name" value="DEHYDROGENASE, ZINC-CONTAINING, PUTATIVE (AFU_ORTHOLOGUE AFUA_2G02810)-RELATED"/>
    <property type="match status" value="1"/>
</dbReference>
<evidence type="ECO:0000256" key="2">
    <source>
        <dbReference type="ARBA" id="ARBA00022723"/>
    </source>
</evidence>
<comment type="caution">
    <text evidence="8">The sequence shown here is derived from an EMBL/GenBank/DDBJ whole genome shotgun (WGS) entry which is preliminary data.</text>
</comment>
<evidence type="ECO:0000256" key="4">
    <source>
        <dbReference type="ARBA" id="ARBA00023002"/>
    </source>
</evidence>